<dbReference type="GO" id="GO:0008270">
    <property type="term" value="F:zinc ion binding"/>
    <property type="evidence" value="ECO:0007669"/>
    <property type="project" value="UniProtKB-KW"/>
</dbReference>
<gene>
    <name evidence="11" type="ORF">EMPS_07712</name>
</gene>
<dbReference type="GO" id="GO:0048188">
    <property type="term" value="C:Set1C/COMPASS complex"/>
    <property type="evidence" value="ECO:0007669"/>
    <property type="project" value="InterPro"/>
</dbReference>
<feature type="region of interest" description="Disordered" evidence="9">
    <location>
        <begin position="554"/>
        <end position="622"/>
    </location>
</feature>
<evidence type="ECO:0000256" key="2">
    <source>
        <dbReference type="ARBA" id="ARBA00022723"/>
    </source>
</evidence>
<feature type="compositionally biased region" description="Basic residues" evidence="9">
    <location>
        <begin position="954"/>
        <end position="965"/>
    </location>
</feature>
<dbReference type="SUPFAM" id="SSF57903">
    <property type="entry name" value="FYVE/PHD zinc finger"/>
    <property type="match status" value="1"/>
</dbReference>
<dbReference type="OrthoDB" id="436852at2759"/>
<protein>
    <recommendedName>
        <fullName evidence="10">PHD-type domain-containing protein</fullName>
    </recommendedName>
</protein>
<feature type="compositionally biased region" description="Low complexity" evidence="9">
    <location>
        <begin position="1"/>
        <end position="22"/>
    </location>
</feature>
<name>A0A9P3LYL7_9FUNG</name>
<keyword evidence="4" id="KW-0862">Zinc</keyword>
<keyword evidence="5" id="KW-0805">Transcription regulation</keyword>
<dbReference type="InterPro" id="IPR001965">
    <property type="entry name" value="Znf_PHD"/>
</dbReference>
<dbReference type="Gene3D" id="1.10.20.10">
    <property type="entry name" value="Histone, subunit A"/>
    <property type="match status" value="1"/>
</dbReference>
<dbReference type="Proteomes" id="UP000827284">
    <property type="component" value="Unassembled WGS sequence"/>
</dbReference>
<evidence type="ECO:0000256" key="4">
    <source>
        <dbReference type="ARBA" id="ARBA00022833"/>
    </source>
</evidence>
<dbReference type="Pfam" id="PF07524">
    <property type="entry name" value="Bromo_TP"/>
    <property type="match status" value="1"/>
</dbReference>
<dbReference type="AlphaFoldDB" id="A0A9P3LYL7"/>
<feature type="compositionally biased region" description="Basic residues" evidence="9">
    <location>
        <begin position="891"/>
        <end position="901"/>
    </location>
</feature>
<accession>A0A9P3LYL7</accession>
<sequence>MQQPGATTPAPESSTASPASEPGLKGPVRSGTMTTTTTTITSTTTSTAMSTPSKRPYQRKAISLRSDRMHGPGQSLRQDAQNNLVVQNNHLHQSDPNTLSNFCQSMLRISTLHILQSSGYDSVQANPMAVLVECLGRYMTLLAESAKEFAEHSGRARITAFDVVDGLAELGIDLDDLSEWMAENGGVNAPEEGAAADGSSTAPGASNRPSLPAWKGADPGNVIYDVLDNGRAKRNPEDESIYEWHALPQGVELPQTDDEQDAYAYPEGADDDMAMDLTEELKSSNGRIGKSNFGKWIPGMKPDFIPEYMPPYPGAVAVEEEPQIKSEEGKAGTPSVTFNSQDMESLESAPLTTGLDSTVPEMAKDSSNLSTGGVKLSINTSQVVPPGHSKAPEKSLSDGKAKPDVNPYKHVVPFNESDLPFSTLSIPILPPSSASSNAESHSRRRARAAGLSQESQQLFSDTLMTFLDPKPIPAPSQRRLKRQSKLAHSIAKPGEESDTLFANSQQPGIIDSLLKQSAPPAIMNKFANPGVSIQDILTPVLPAERVMSVSEIVQNAPSSSRQGSLPAPAGSRKGSFSNSPLSNVVYPPKETLPSSTLGTTSAPVSKAKAGGPRKLSSAGTEPAPFTPAVPIYQPPPVAPAASASTIASFSTPSAAPINPSILSRIGSNFDPAALLAAQSPAHAPAATATSTVATSISFQNGLPSMPQPPMPAAVTQQRTVTATPPVISPPTQPTGTFGTITPRPVASSSLPNLAPPRTLSSPMISPKVETPVVSITAPVVTPKAPAPAPVSLSELPLSMSMGSASSASSSAAKKATSTSAIHPSSTTQVPTAAPKIRFKFSALSSGHNASDLDASNAGSSSKHSHHRSSSTSSSHLLEDHRSSSVASSGSSHHHSHKKSKKSSRDYEDEDQDDEDGHAREKKKKKKSKSKDRDKDRDRERDRDLDSDEDEGSVRKHKHKHHKSHRSHESSGGSNGHHGSSAVISSTVTPGNNYAAYGANIYQPAAEESTEIIDCICSNPTLDDGLFMIACDKCEVWFHGRCVGVREGDAVNSWYCQRCTSAGHGR</sequence>
<feature type="region of interest" description="Disordered" evidence="9">
    <location>
        <begin position="184"/>
        <end position="214"/>
    </location>
</feature>
<dbReference type="InterPro" id="IPR019787">
    <property type="entry name" value="Znf_PHD-finger"/>
</dbReference>
<keyword evidence="2" id="KW-0479">Metal-binding</keyword>
<feature type="compositionally biased region" description="Basic and acidic residues" evidence="9">
    <location>
        <begin position="390"/>
        <end position="403"/>
    </location>
</feature>
<dbReference type="InterPro" id="IPR006565">
    <property type="entry name" value="BTP"/>
</dbReference>
<dbReference type="PROSITE" id="PS50016">
    <property type="entry name" value="ZF_PHD_2"/>
    <property type="match status" value="1"/>
</dbReference>
<dbReference type="SMART" id="SM00576">
    <property type="entry name" value="BTP"/>
    <property type="match status" value="1"/>
</dbReference>
<proteinExistence type="predicted"/>
<dbReference type="Pfam" id="PF00628">
    <property type="entry name" value="PHD"/>
    <property type="match status" value="1"/>
</dbReference>
<comment type="caution">
    <text evidence="11">The sequence shown here is derived from an EMBL/GenBank/DDBJ whole genome shotgun (WGS) entry which is preliminary data.</text>
</comment>
<feature type="region of interest" description="Disordered" evidence="9">
    <location>
        <begin position="846"/>
        <end position="985"/>
    </location>
</feature>
<feature type="compositionally biased region" description="Low complexity" evidence="9">
    <location>
        <begin position="32"/>
        <end position="51"/>
    </location>
</feature>
<dbReference type="InterPro" id="IPR013083">
    <property type="entry name" value="Znf_RING/FYVE/PHD"/>
</dbReference>
<dbReference type="InterPro" id="IPR037869">
    <property type="entry name" value="Spp1/CFP1"/>
</dbReference>
<keyword evidence="7" id="KW-0539">Nucleus</keyword>
<evidence type="ECO:0000256" key="8">
    <source>
        <dbReference type="PROSITE-ProRule" id="PRU00146"/>
    </source>
</evidence>
<evidence type="ECO:0000256" key="3">
    <source>
        <dbReference type="ARBA" id="ARBA00022771"/>
    </source>
</evidence>
<feature type="region of interest" description="Disordered" evidence="9">
    <location>
        <begin position="1"/>
        <end position="59"/>
    </location>
</feature>
<organism evidence="11 12">
    <name type="scientific">Entomortierella parvispora</name>
    <dbReference type="NCBI Taxonomy" id="205924"/>
    <lineage>
        <taxon>Eukaryota</taxon>
        <taxon>Fungi</taxon>
        <taxon>Fungi incertae sedis</taxon>
        <taxon>Mucoromycota</taxon>
        <taxon>Mortierellomycotina</taxon>
        <taxon>Mortierellomycetes</taxon>
        <taxon>Mortierellales</taxon>
        <taxon>Mortierellaceae</taxon>
        <taxon>Entomortierella</taxon>
    </lineage>
</organism>
<dbReference type="InterPro" id="IPR011011">
    <property type="entry name" value="Znf_FYVE_PHD"/>
</dbReference>
<keyword evidence="6" id="KW-0804">Transcription</keyword>
<evidence type="ECO:0000313" key="11">
    <source>
        <dbReference type="EMBL" id="GJJ75354.1"/>
    </source>
</evidence>
<feature type="compositionally biased region" description="Polar residues" evidence="9">
    <location>
        <begin position="198"/>
        <end position="209"/>
    </location>
</feature>
<reference evidence="11" key="1">
    <citation type="submission" date="2021-11" db="EMBL/GenBank/DDBJ databases">
        <authorList>
            <person name="Herlambang A."/>
            <person name="Guo Y."/>
            <person name="Takashima Y."/>
            <person name="Nishizawa T."/>
        </authorList>
    </citation>
    <scope>NUCLEOTIDE SEQUENCE</scope>
    <source>
        <strain evidence="11">E1425</strain>
    </source>
</reference>
<feature type="compositionally biased region" description="Polar residues" evidence="9">
    <location>
        <begin position="554"/>
        <end position="563"/>
    </location>
</feature>
<reference evidence="11" key="2">
    <citation type="journal article" date="2022" name="Microbiol. Resour. Announc.">
        <title>Whole-Genome Sequence of Entomortierella parvispora E1425, a Mucoromycotan Fungus Associated with Burkholderiaceae-Related Endosymbiotic Bacteria.</title>
        <authorList>
            <person name="Herlambang A."/>
            <person name="Guo Y."/>
            <person name="Takashima Y."/>
            <person name="Narisawa K."/>
            <person name="Ohta H."/>
            <person name="Nishizawa T."/>
        </authorList>
    </citation>
    <scope>NUCLEOTIDE SEQUENCE</scope>
    <source>
        <strain evidence="11">E1425</strain>
    </source>
</reference>
<keyword evidence="3 8" id="KW-0863">Zinc-finger</keyword>
<dbReference type="InterPro" id="IPR009072">
    <property type="entry name" value="Histone-fold"/>
</dbReference>
<dbReference type="Gene3D" id="3.30.40.10">
    <property type="entry name" value="Zinc/RING finger domain, C3HC4 (zinc finger)"/>
    <property type="match status" value="1"/>
</dbReference>
<dbReference type="PANTHER" id="PTHR46174:SF1">
    <property type="entry name" value="CXXC-TYPE ZINC FINGER PROTEIN 1"/>
    <property type="match status" value="1"/>
</dbReference>
<evidence type="ECO:0000256" key="1">
    <source>
        <dbReference type="ARBA" id="ARBA00004123"/>
    </source>
</evidence>
<dbReference type="PROSITE" id="PS01359">
    <property type="entry name" value="ZF_PHD_1"/>
    <property type="match status" value="1"/>
</dbReference>
<evidence type="ECO:0000313" key="12">
    <source>
        <dbReference type="Proteomes" id="UP000827284"/>
    </source>
</evidence>
<comment type="subcellular location">
    <subcellularLocation>
        <location evidence="1">Nucleus</location>
    </subcellularLocation>
</comment>
<dbReference type="PANTHER" id="PTHR46174">
    <property type="entry name" value="CXXC-TYPE ZINC FINGER PROTEIN 1"/>
    <property type="match status" value="1"/>
</dbReference>
<feature type="compositionally biased region" description="Basic residues" evidence="9">
    <location>
        <begin position="919"/>
        <end position="929"/>
    </location>
</feature>
<evidence type="ECO:0000256" key="5">
    <source>
        <dbReference type="ARBA" id="ARBA00023015"/>
    </source>
</evidence>
<evidence type="ECO:0000259" key="10">
    <source>
        <dbReference type="PROSITE" id="PS50016"/>
    </source>
</evidence>
<dbReference type="SMART" id="SM00249">
    <property type="entry name" value="PHD"/>
    <property type="match status" value="1"/>
</dbReference>
<dbReference type="EMBL" id="BQFW01000010">
    <property type="protein sequence ID" value="GJJ75354.1"/>
    <property type="molecule type" value="Genomic_DNA"/>
</dbReference>
<evidence type="ECO:0000256" key="7">
    <source>
        <dbReference type="ARBA" id="ARBA00023242"/>
    </source>
</evidence>
<feature type="region of interest" description="Disordered" evidence="9">
    <location>
        <begin position="474"/>
        <end position="501"/>
    </location>
</feature>
<dbReference type="GO" id="GO:0045893">
    <property type="term" value="P:positive regulation of DNA-templated transcription"/>
    <property type="evidence" value="ECO:0007669"/>
    <property type="project" value="TreeGrafter"/>
</dbReference>
<feature type="domain" description="PHD-type" evidence="10">
    <location>
        <begin position="1011"/>
        <end position="1061"/>
    </location>
</feature>
<feature type="compositionally biased region" description="Basic and acidic residues" evidence="9">
    <location>
        <begin position="930"/>
        <end position="943"/>
    </location>
</feature>
<feature type="region of interest" description="Disordered" evidence="9">
    <location>
        <begin position="432"/>
        <end position="454"/>
    </location>
</feature>
<keyword evidence="12" id="KW-1185">Reference proteome</keyword>
<dbReference type="InterPro" id="IPR019786">
    <property type="entry name" value="Zinc_finger_PHD-type_CS"/>
</dbReference>
<dbReference type="SUPFAM" id="SSF47113">
    <property type="entry name" value="Histone-fold"/>
    <property type="match status" value="1"/>
</dbReference>
<feature type="compositionally biased region" description="Acidic residues" evidence="9">
    <location>
        <begin position="906"/>
        <end position="915"/>
    </location>
</feature>
<feature type="region of interest" description="Disordered" evidence="9">
    <location>
        <begin position="379"/>
        <end position="404"/>
    </location>
</feature>
<evidence type="ECO:0000256" key="6">
    <source>
        <dbReference type="ARBA" id="ARBA00023163"/>
    </source>
</evidence>
<evidence type="ECO:0000256" key="9">
    <source>
        <dbReference type="SAM" id="MobiDB-lite"/>
    </source>
</evidence>
<feature type="compositionally biased region" description="Polar residues" evidence="9">
    <location>
        <begin position="592"/>
        <end position="603"/>
    </location>
</feature>
<dbReference type="GO" id="GO:0046982">
    <property type="term" value="F:protein heterodimerization activity"/>
    <property type="evidence" value="ECO:0007669"/>
    <property type="project" value="InterPro"/>
</dbReference>